<evidence type="ECO:0000313" key="3">
    <source>
        <dbReference type="EMBL" id="SDC60061.1"/>
    </source>
</evidence>
<dbReference type="Proteomes" id="UP000199387">
    <property type="component" value="Unassembled WGS sequence"/>
</dbReference>
<dbReference type="OrthoDB" id="9769319at2"/>
<evidence type="ECO:0000256" key="1">
    <source>
        <dbReference type="ARBA" id="ARBA00022729"/>
    </source>
</evidence>
<dbReference type="EMBL" id="FMZA01000011">
    <property type="protein sequence ID" value="SDC60061.1"/>
    <property type="molecule type" value="Genomic_DNA"/>
</dbReference>
<sequence>MNALVRKGWLFLPFLVTVITTGCLASEPEGDSANGKGLEEKVVVYSPHGKDILKDFEKRFEQKYPQTDVEWLDIGSQEILDRVRSEKENPQADIWWGAPSVMFEQAQEEGLLQPYQPSYAEALPEEFRAEDFSWTGTSQTPEVIMYNTKEISPSEAPRDWDDLLDPKWKDEIIIRYPLASGTMRTIFTAMIYRENEASNSPGAGFEWLKKLDANTKEYAANPEIMYSKVARGEGSLTVWNMPDTVMLKEMKNYPFDFVIPESGTPVLTEGIALVKGSKHPKAAKAFYEFVNSKQAAKRLAETYYRIPTRRDIKGLPDWIEETEIKTMKLDWKQLRKKEEEWMKHWDQRIKNEAKQTEE</sequence>
<evidence type="ECO:0000256" key="2">
    <source>
        <dbReference type="SAM" id="SignalP"/>
    </source>
</evidence>
<organism evidence="3 4">
    <name type="scientific">Melghirimyces thermohalophilus</name>
    <dbReference type="NCBI Taxonomy" id="1236220"/>
    <lineage>
        <taxon>Bacteria</taxon>
        <taxon>Bacillati</taxon>
        <taxon>Bacillota</taxon>
        <taxon>Bacilli</taxon>
        <taxon>Bacillales</taxon>
        <taxon>Thermoactinomycetaceae</taxon>
        <taxon>Melghirimyces</taxon>
    </lineage>
</organism>
<accession>A0A1G6MX86</accession>
<feature type="chain" id="PRO_5038664450" evidence="2">
    <location>
        <begin position="26"/>
        <end position="358"/>
    </location>
</feature>
<feature type="signal peptide" evidence="2">
    <location>
        <begin position="1"/>
        <end position="25"/>
    </location>
</feature>
<protein>
    <submittedName>
        <fullName evidence="3">Iron(III) transport system substrate-binding protein</fullName>
    </submittedName>
</protein>
<evidence type="ECO:0000313" key="4">
    <source>
        <dbReference type="Proteomes" id="UP000199387"/>
    </source>
</evidence>
<dbReference type="InterPro" id="IPR026045">
    <property type="entry name" value="Ferric-bd"/>
</dbReference>
<dbReference type="PIRSF" id="PIRSF002825">
    <property type="entry name" value="CfbpA"/>
    <property type="match status" value="1"/>
</dbReference>
<dbReference type="SUPFAM" id="SSF53850">
    <property type="entry name" value="Periplasmic binding protein-like II"/>
    <property type="match status" value="1"/>
</dbReference>
<proteinExistence type="predicted"/>
<dbReference type="PROSITE" id="PS51257">
    <property type="entry name" value="PROKAR_LIPOPROTEIN"/>
    <property type="match status" value="1"/>
</dbReference>
<dbReference type="Gene3D" id="3.40.190.10">
    <property type="entry name" value="Periplasmic binding protein-like II"/>
    <property type="match status" value="2"/>
</dbReference>
<keyword evidence="4" id="KW-1185">Reference proteome</keyword>
<keyword evidence="1 2" id="KW-0732">Signal</keyword>
<dbReference type="AlphaFoldDB" id="A0A1G6MX86"/>
<dbReference type="PANTHER" id="PTHR30006">
    <property type="entry name" value="THIAMINE-BINDING PERIPLASMIC PROTEIN-RELATED"/>
    <property type="match status" value="1"/>
</dbReference>
<gene>
    <name evidence="3" type="ORF">SAMN04488112_11130</name>
</gene>
<name>A0A1G6MX86_9BACL</name>
<reference evidence="3 4" key="1">
    <citation type="submission" date="2016-10" db="EMBL/GenBank/DDBJ databases">
        <authorList>
            <person name="de Groot N.N."/>
        </authorList>
    </citation>
    <scope>NUCLEOTIDE SEQUENCE [LARGE SCALE GENOMIC DNA]</scope>
    <source>
        <strain evidence="3 4">DSM 45514</strain>
    </source>
</reference>
<dbReference type="RefSeq" id="WP_091570160.1">
    <property type="nucleotide sequence ID" value="NZ_FMZA01000011.1"/>
</dbReference>
<dbReference type="Pfam" id="PF13343">
    <property type="entry name" value="SBP_bac_6"/>
    <property type="match status" value="1"/>
</dbReference>
<dbReference type="STRING" id="1236220.SAMN04488112_11130"/>